<dbReference type="InterPro" id="IPR036188">
    <property type="entry name" value="FAD/NAD-bd_sf"/>
</dbReference>
<reference evidence="4 5" key="1">
    <citation type="journal article" date="2013" name="Genome Announc.">
        <title>Draft Genome Sequence of Sphingobium quisquiliarum Strain P25T, a Novel Hexachlorocyclohexane (HCH)-Degrading Bacterium Isolated from an HCH Dumpsite.</title>
        <authorList>
            <person name="Kumar Singh A."/>
            <person name="Sangwan N."/>
            <person name="Sharma A."/>
            <person name="Gupta V."/>
            <person name="Khurana J.P."/>
            <person name="Lal R."/>
        </authorList>
    </citation>
    <scope>NUCLEOTIDE SEQUENCE [LARGE SCALE GENOMIC DNA]</scope>
    <source>
        <strain evidence="4 5">P25</strain>
    </source>
</reference>
<evidence type="ECO:0000259" key="3">
    <source>
        <dbReference type="Pfam" id="PF01494"/>
    </source>
</evidence>
<feature type="domain" description="FAD-binding" evidence="3">
    <location>
        <begin position="7"/>
        <end position="317"/>
    </location>
</feature>
<dbReference type="PATRIC" id="fig|1329909.3.peg.2800"/>
<proteinExistence type="predicted"/>
<accession>T0GT63</accession>
<keyword evidence="2" id="KW-0503">Monooxygenase</keyword>
<dbReference type="InterPro" id="IPR002938">
    <property type="entry name" value="FAD-bd"/>
</dbReference>
<evidence type="ECO:0000256" key="2">
    <source>
        <dbReference type="ARBA" id="ARBA00023033"/>
    </source>
</evidence>
<dbReference type="InterPro" id="IPR050493">
    <property type="entry name" value="FAD-dep_Monooxygenase_BioMet"/>
</dbReference>
<dbReference type="NCBIfam" id="NF005313">
    <property type="entry name" value="PRK06847.1"/>
    <property type="match status" value="1"/>
</dbReference>
<comment type="caution">
    <text evidence="4">The sequence shown here is derived from an EMBL/GenBank/DDBJ whole genome shotgun (WGS) entry which is preliminary data.</text>
</comment>
<dbReference type="Proteomes" id="UP000015525">
    <property type="component" value="Unassembled WGS sequence"/>
</dbReference>
<dbReference type="Gene3D" id="3.50.50.60">
    <property type="entry name" value="FAD/NAD(P)-binding domain"/>
    <property type="match status" value="1"/>
</dbReference>
<evidence type="ECO:0000313" key="5">
    <source>
        <dbReference type="Proteomes" id="UP000015525"/>
    </source>
</evidence>
<dbReference type="GO" id="GO:0071949">
    <property type="term" value="F:FAD binding"/>
    <property type="evidence" value="ECO:0007669"/>
    <property type="project" value="InterPro"/>
</dbReference>
<dbReference type="GO" id="GO:0004497">
    <property type="term" value="F:monooxygenase activity"/>
    <property type="evidence" value="ECO:0007669"/>
    <property type="project" value="UniProtKB-KW"/>
</dbReference>
<dbReference type="EMBL" id="ATHO01000131">
    <property type="protein sequence ID" value="EQB03817.1"/>
    <property type="molecule type" value="Genomic_DNA"/>
</dbReference>
<evidence type="ECO:0000256" key="1">
    <source>
        <dbReference type="ARBA" id="ARBA00023002"/>
    </source>
</evidence>
<keyword evidence="5" id="KW-1185">Reference proteome</keyword>
<dbReference type="Pfam" id="PF01494">
    <property type="entry name" value="FAD_binding_3"/>
    <property type="match status" value="1"/>
</dbReference>
<evidence type="ECO:0000313" key="4">
    <source>
        <dbReference type="EMBL" id="EQB03817.1"/>
    </source>
</evidence>
<sequence length="377" mass="41295">MVKDNRILVIGGGIGGLSAAIGLHQKGFDVDVVELSTDWRVYHVGIIVQANFVRALAALDLGDEAVAAGFPYKGWKFLDMAGEEIAELPGDSTVTAPYPADLGLTRPALHKVLTGKVKALGIPVRLGVTFESIEDRGDGVDVRFTDGTSCRYDLVIGADGAYSRTRNIVFPHAPRPSYTGQGVWRYNVPRPRDLEWFHLYMHDDGHTAGYCPLTQDTMYIMTVTEEPGNPHFPPESLADEMRKRLAGFGGLLGELAKRITEPELVVYRPLEVCMLPSPWYKGRILLIGDAAHSATPHLGQGAAMAIEDSVALADELSRDEAPLADKLARFMTRRFERANLVGQMSIKLGEWQMNPASAEQSQAEVTAQMRAKLLEPI</sequence>
<protein>
    <recommendedName>
        <fullName evidence="3">FAD-binding domain-containing protein</fullName>
    </recommendedName>
</protein>
<name>T0GT63_9SPHN</name>
<dbReference type="AlphaFoldDB" id="T0GT63"/>
<gene>
    <name evidence="4" type="ORF">L288_14555</name>
</gene>
<dbReference type="PRINTS" id="PR00420">
    <property type="entry name" value="RNGMNOXGNASE"/>
</dbReference>
<dbReference type="PANTHER" id="PTHR13789">
    <property type="entry name" value="MONOOXYGENASE"/>
    <property type="match status" value="1"/>
</dbReference>
<dbReference type="PANTHER" id="PTHR13789:SF309">
    <property type="entry name" value="PUTATIVE (AFU_ORTHOLOGUE AFUA_6G14510)-RELATED"/>
    <property type="match status" value="1"/>
</dbReference>
<dbReference type="SUPFAM" id="SSF51905">
    <property type="entry name" value="FAD/NAD(P)-binding domain"/>
    <property type="match status" value="1"/>
</dbReference>
<dbReference type="RefSeq" id="WP_021239027.1">
    <property type="nucleotide sequence ID" value="NZ_ATHO01000131.1"/>
</dbReference>
<keyword evidence="1" id="KW-0560">Oxidoreductase</keyword>
<organism evidence="4 5">
    <name type="scientific">Sphingobium quisquiliarum P25</name>
    <dbReference type="NCBI Taxonomy" id="1329909"/>
    <lineage>
        <taxon>Bacteria</taxon>
        <taxon>Pseudomonadati</taxon>
        <taxon>Pseudomonadota</taxon>
        <taxon>Alphaproteobacteria</taxon>
        <taxon>Sphingomonadales</taxon>
        <taxon>Sphingomonadaceae</taxon>
        <taxon>Sphingobium</taxon>
    </lineage>
</organism>